<dbReference type="EMBL" id="CAJVPS010017923">
    <property type="protein sequence ID" value="CAG8695679.1"/>
    <property type="molecule type" value="Genomic_DNA"/>
</dbReference>
<gene>
    <name evidence="1" type="ORF">ALEPTO_LOCUS11376</name>
</gene>
<evidence type="ECO:0000313" key="1">
    <source>
        <dbReference type="EMBL" id="CAG8695679.1"/>
    </source>
</evidence>
<organism evidence="1 2">
    <name type="scientific">Ambispora leptoticha</name>
    <dbReference type="NCBI Taxonomy" id="144679"/>
    <lineage>
        <taxon>Eukaryota</taxon>
        <taxon>Fungi</taxon>
        <taxon>Fungi incertae sedis</taxon>
        <taxon>Mucoromycota</taxon>
        <taxon>Glomeromycotina</taxon>
        <taxon>Glomeromycetes</taxon>
        <taxon>Archaeosporales</taxon>
        <taxon>Ambisporaceae</taxon>
        <taxon>Ambispora</taxon>
    </lineage>
</organism>
<dbReference type="AlphaFoldDB" id="A0A9N9EWR3"/>
<comment type="caution">
    <text evidence="1">The sequence shown here is derived from an EMBL/GenBank/DDBJ whole genome shotgun (WGS) entry which is preliminary data.</text>
</comment>
<accession>A0A9N9EWR3</accession>
<reference evidence="1" key="1">
    <citation type="submission" date="2021-06" db="EMBL/GenBank/DDBJ databases">
        <authorList>
            <person name="Kallberg Y."/>
            <person name="Tangrot J."/>
            <person name="Rosling A."/>
        </authorList>
    </citation>
    <scope>NUCLEOTIDE SEQUENCE</scope>
    <source>
        <strain evidence="1">FL130A</strain>
    </source>
</reference>
<dbReference type="Proteomes" id="UP000789508">
    <property type="component" value="Unassembled WGS sequence"/>
</dbReference>
<protein>
    <submittedName>
        <fullName evidence="1">13102_t:CDS:1</fullName>
    </submittedName>
</protein>
<proteinExistence type="predicted"/>
<name>A0A9N9EWR3_9GLOM</name>
<feature type="non-terminal residue" evidence="1">
    <location>
        <position position="143"/>
    </location>
</feature>
<keyword evidence="2" id="KW-1185">Reference proteome</keyword>
<sequence length="143" mass="16055">MQSSLSQLHSTGHINFINGTTNIFNQQPSKQISQQFTPQQQQLSRQFSAGQINFINGTSNIFNQQPPPQPTQQLLQQLPPARHVNIVQPPPHQQQLTRQLSTIHIDFITGTTNIFNQQQPQQLPPAGHANMAQEFIAGITNIF</sequence>
<evidence type="ECO:0000313" key="2">
    <source>
        <dbReference type="Proteomes" id="UP000789508"/>
    </source>
</evidence>